<dbReference type="Gene3D" id="6.10.140.1740">
    <property type="match status" value="1"/>
</dbReference>
<dbReference type="AlphaFoldDB" id="A0A9P6HR38"/>
<dbReference type="PROSITE" id="PS50016">
    <property type="entry name" value="ZF_PHD_2"/>
    <property type="match status" value="1"/>
</dbReference>
<dbReference type="EMBL" id="WIUZ02000001">
    <property type="protein sequence ID" value="KAF9792322.1"/>
    <property type="molecule type" value="Genomic_DNA"/>
</dbReference>
<feature type="binding site" evidence="7">
    <location>
        <position position="281"/>
    </location>
    <ligand>
        <name>Zn(2+)</name>
        <dbReference type="ChEBI" id="CHEBI:29105"/>
        <label>2</label>
    </ligand>
</feature>
<feature type="binding site" evidence="7">
    <location>
        <position position="293"/>
    </location>
    <ligand>
        <name>Zn(2+)</name>
        <dbReference type="ChEBI" id="CHEBI:29105"/>
        <label>1</label>
    </ligand>
</feature>
<feature type="binding site" evidence="7">
    <location>
        <position position="270"/>
    </location>
    <ligand>
        <name>Zn(2+)</name>
        <dbReference type="ChEBI" id="CHEBI:29105"/>
        <label>1</label>
    </ligand>
</feature>
<comment type="caution">
    <text evidence="12">The sequence shown here is derived from an EMBL/GenBank/DDBJ whole genome shotgun (WGS) entry which is preliminary data.</text>
</comment>
<proteinExistence type="inferred from homology"/>
<dbReference type="OrthoDB" id="5411773at2759"/>
<dbReference type="CDD" id="cd15505">
    <property type="entry name" value="PHD_ING"/>
    <property type="match status" value="1"/>
</dbReference>
<gene>
    <name evidence="12" type="ORF">BJ322DRAFT_34018</name>
</gene>
<evidence type="ECO:0000256" key="2">
    <source>
        <dbReference type="ARBA" id="ARBA00010210"/>
    </source>
</evidence>
<keyword evidence="9" id="KW-0156">Chromatin regulator</keyword>
<dbReference type="Proteomes" id="UP000736335">
    <property type="component" value="Unassembled WGS sequence"/>
</dbReference>
<dbReference type="InterPro" id="IPR028651">
    <property type="entry name" value="ING_fam"/>
</dbReference>
<dbReference type="Pfam" id="PF12998">
    <property type="entry name" value="ING"/>
    <property type="match status" value="1"/>
</dbReference>
<evidence type="ECO:0000313" key="12">
    <source>
        <dbReference type="EMBL" id="KAF9792322.1"/>
    </source>
</evidence>
<evidence type="ECO:0000256" key="1">
    <source>
        <dbReference type="ARBA" id="ARBA00004123"/>
    </source>
</evidence>
<organism evidence="12 13">
    <name type="scientific">Thelephora terrestris</name>
    <dbReference type="NCBI Taxonomy" id="56493"/>
    <lineage>
        <taxon>Eukaryota</taxon>
        <taxon>Fungi</taxon>
        <taxon>Dikarya</taxon>
        <taxon>Basidiomycota</taxon>
        <taxon>Agaricomycotina</taxon>
        <taxon>Agaricomycetes</taxon>
        <taxon>Thelephorales</taxon>
        <taxon>Thelephoraceae</taxon>
        <taxon>Thelephora</taxon>
    </lineage>
</organism>
<comment type="function">
    <text evidence="9">Component of an histone acetyltransferase complex.</text>
</comment>
<feature type="binding site" evidence="7">
    <location>
        <position position="268"/>
    </location>
    <ligand>
        <name>Zn(2+)</name>
        <dbReference type="ChEBI" id="CHEBI:29105"/>
        <label>1</label>
    </ligand>
</feature>
<reference evidence="12" key="1">
    <citation type="journal article" date="2020" name="Nat. Commun.">
        <title>Large-scale genome sequencing of mycorrhizal fungi provides insights into the early evolution of symbiotic traits.</title>
        <authorList>
            <person name="Miyauchi S."/>
            <person name="Kiss E."/>
            <person name="Kuo A."/>
            <person name="Drula E."/>
            <person name="Kohler A."/>
            <person name="Sanchez-Garcia M."/>
            <person name="Morin E."/>
            <person name="Andreopoulos B."/>
            <person name="Barry K.W."/>
            <person name="Bonito G."/>
            <person name="Buee M."/>
            <person name="Carver A."/>
            <person name="Chen C."/>
            <person name="Cichocki N."/>
            <person name="Clum A."/>
            <person name="Culley D."/>
            <person name="Crous P.W."/>
            <person name="Fauchery L."/>
            <person name="Girlanda M."/>
            <person name="Hayes R.D."/>
            <person name="Keri Z."/>
            <person name="LaButti K."/>
            <person name="Lipzen A."/>
            <person name="Lombard V."/>
            <person name="Magnuson J."/>
            <person name="Maillard F."/>
            <person name="Murat C."/>
            <person name="Nolan M."/>
            <person name="Ohm R.A."/>
            <person name="Pangilinan J."/>
            <person name="Pereira M.F."/>
            <person name="Perotto S."/>
            <person name="Peter M."/>
            <person name="Pfister S."/>
            <person name="Riley R."/>
            <person name="Sitrit Y."/>
            <person name="Stielow J.B."/>
            <person name="Szollosi G."/>
            <person name="Zifcakova L."/>
            <person name="Stursova M."/>
            <person name="Spatafora J.W."/>
            <person name="Tedersoo L."/>
            <person name="Vaario L.M."/>
            <person name="Yamada A."/>
            <person name="Yan M."/>
            <person name="Wang P."/>
            <person name="Xu J."/>
            <person name="Bruns T."/>
            <person name="Baldrian P."/>
            <person name="Vilgalys R."/>
            <person name="Dunand C."/>
            <person name="Henrissat B."/>
            <person name="Grigoriev I.V."/>
            <person name="Hibbett D."/>
            <person name="Nagy L.G."/>
            <person name="Martin F.M."/>
        </authorList>
    </citation>
    <scope>NUCLEOTIDE SEQUENCE</scope>
    <source>
        <strain evidence="12">UH-Tt-Lm1</strain>
    </source>
</reference>
<evidence type="ECO:0000256" key="4">
    <source>
        <dbReference type="ARBA" id="ARBA00022771"/>
    </source>
</evidence>
<feature type="compositionally biased region" description="Basic residues" evidence="10">
    <location>
        <begin position="227"/>
        <end position="237"/>
    </location>
</feature>
<evidence type="ECO:0000256" key="7">
    <source>
        <dbReference type="PIRSR" id="PIRSR628651-51"/>
    </source>
</evidence>
<feature type="binding site" evidence="7">
    <location>
        <position position="309"/>
    </location>
    <ligand>
        <name>Zn(2+)</name>
        <dbReference type="ChEBI" id="CHEBI:29105"/>
        <label>2</label>
    </ligand>
</feature>
<feature type="region of interest" description="Disordered" evidence="10">
    <location>
        <begin position="187"/>
        <end position="254"/>
    </location>
</feature>
<dbReference type="GO" id="GO:0008270">
    <property type="term" value="F:zinc ion binding"/>
    <property type="evidence" value="ECO:0007669"/>
    <property type="project" value="UniProtKB-KW"/>
</dbReference>
<dbReference type="InterPro" id="IPR019787">
    <property type="entry name" value="Znf_PHD-finger"/>
</dbReference>
<dbReference type="SMART" id="SM00249">
    <property type="entry name" value="PHD"/>
    <property type="match status" value="1"/>
</dbReference>
<evidence type="ECO:0000256" key="10">
    <source>
        <dbReference type="SAM" id="MobiDB-lite"/>
    </source>
</evidence>
<keyword evidence="6 9" id="KW-0539">Nucleus</keyword>
<dbReference type="GO" id="GO:0000785">
    <property type="term" value="C:chromatin"/>
    <property type="evidence" value="ECO:0007669"/>
    <property type="project" value="UniProtKB-ARBA"/>
</dbReference>
<evidence type="ECO:0000256" key="9">
    <source>
        <dbReference type="RuleBase" id="RU361213"/>
    </source>
</evidence>
<dbReference type="InterPro" id="IPR001965">
    <property type="entry name" value="Znf_PHD"/>
</dbReference>
<keyword evidence="4 8" id="KW-0863">Zinc-finger</keyword>
<dbReference type="SMART" id="SM01408">
    <property type="entry name" value="ING"/>
    <property type="match status" value="1"/>
</dbReference>
<sequence length="325" mass="36249">MPPRKRRRSVAFASDDDDSGSDLESPSECAPQAEAKVDSGAWGAFCEEHHEVLEQLPLALQRAFTLIRELDDQSRLNNGVLVDNLRQYLQVRTDHSYDGQGLADPSYLSSSSSRGLISRVAALTEENSRAAQERVNIAQSVYDSVDRQIRLLDQSIEEVEAAIALASHPDSQPRRILSYTVTGRWLRPQIEPPPLSSDKQSSSHELPPVGSSIQDQSRVKVNTTPIRKGKKGKKRKNALGPRTLQRSNPSTVGDVVLHEPDPNEPRYCYCNNVSYGAMVQCENPAKCPRDWFHYDCIGLKKAPKGKWFCPTCRPEMRGVSRKAPT</sequence>
<dbReference type="SUPFAM" id="SSF57903">
    <property type="entry name" value="FYVE/PHD zinc finger"/>
    <property type="match status" value="1"/>
</dbReference>
<feature type="binding site" evidence="7">
    <location>
        <position position="296"/>
    </location>
    <ligand>
        <name>Zn(2+)</name>
        <dbReference type="ChEBI" id="CHEBI:29105"/>
        <label>1</label>
    </ligand>
</feature>
<dbReference type="InterPro" id="IPR024610">
    <property type="entry name" value="ING_N_histone-binding"/>
</dbReference>
<evidence type="ECO:0000256" key="5">
    <source>
        <dbReference type="ARBA" id="ARBA00022833"/>
    </source>
</evidence>
<dbReference type="InterPro" id="IPR011011">
    <property type="entry name" value="Znf_FYVE_PHD"/>
</dbReference>
<keyword evidence="13" id="KW-1185">Reference proteome</keyword>
<keyword evidence="3 7" id="KW-0479">Metal-binding</keyword>
<feature type="domain" description="PHD-type" evidence="11">
    <location>
        <begin position="265"/>
        <end position="315"/>
    </location>
</feature>
<protein>
    <recommendedName>
        <fullName evidence="9">Chromatin modification-related protein</fullName>
    </recommendedName>
</protein>
<dbReference type="PANTHER" id="PTHR10333">
    <property type="entry name" value="INHIBITOR OF GROWTH PROTEIN"/>
    <property type="match status" value="1"/>
</dbReference>
<reference evidence="12" key="2">
    <citation type="submission" date="2020-11" db="EMBL/GenBank/DDBJ databases">
        <authorList>
            <consortium name="DOE Joint Genome Institute"/>
            <person name="Kuo A."/>
            <person name="Miyauchi S."/>
            <person name="Kiss E."/>
            <person name="Drula E."/>
            <person name="Kohler A."/>
            <person name="Sanchez-Garcia M."/>
            <person name="Andreopoulos B."/>
            <person name="Barry K.W."/>
            <person name="Bonito G."/>
            <person name="Buee M."/>
            <person name="Carver A."/>
            <person name="Chen C."/>
            <person name="Cichocki N."/>
            <person name="Clum A."/>
            <person name="Culley D."/>
            <person name="Crous P.W."/>
            <person name="Fauchery L."/>
            <person name="Girlanda M."/>
            <person name="Hayes R."/>
            <person name="Keri Z."/>
            <person name="Labutti K."/>
            <person name="Lipzen A."/>
            <person name="Lombard V."/>
            <person name="Magnuson J."/>
            <person name="Maillard F."/>
            <person name="Morin E."/>
            <person name="Murat C."/>
            <person name="Nolan M."/>
            <person name="Ohm R."/>
            <person name="Pangilinan J."/>
            <person name="Pereira M."/>
            <person name="Perotto S."/>
            <person name="Peter M."/>
            <person name="Riley R."/>
            <person name="Sitrit Y."/>
            <person name="Stielow B."/>
            <person name="Szollosi G."/>
            <person name="Zifcakova L."/>
            <person name="Stursova M."/>
            <person name="Spatafora J.W."/>
            <person name="Tedersoo L."/>
            <person name="Vaario L.-M."/>
            <person name="Yamada A."/>
            <person name="Yan M."/>
            <person name="Wang P."/>
            <person name="Xu J."/>
            <person name="Bruns T."/>
            <person name="Baldrian P."/>
            <person name="Vilgalys R."/>
            <person name="Henrissat B."/>
            <person name="Grigoriev I.V."/>
            <person name="Hibbett D."/>
            <person name="Nagy L.G."/>
            <person name="Martin F.M."/>
        </authorList>
    </citation>
    <scope>NUCLEOTIDE SEQUENCE</scope>
    <source>
        <strain evidence="12">UH-Tt-Lm1</strain>
    </source>
</reference>
<feature type="compositionally biased region" description="Polar residues" evidence="10">
    <location>
        <begin position="211"/>
        <end position="225"/>
    </location>
</feature>
<dbReference type="InterPro" id="IPR013083">
    <property type="entry name" value="Znf_RING/FYVE/PHD"/>
</dbReference>
<comment type="subcellular location">
    <subcellularLocation>
        <location evidence="1 9">Nucleus</location>
    </subcellularLocation>
</comment>
<dbReference type="GO" id="GO:0005634">
    <property type="term" value="C:nucleus"/>
    <property type="evidence" value="ECO:0007669"/>
    <property type="project" value="UniProtKB-SubCell"/>
</dbReference>
<evidence type="ECO:0000256" key="3">
    <source>
        <dbReference type="ARBA" id="ARBA00022723"/>
    </source>
</evidence>
<evidence type="ECO:0000256" key="8">
    <source>
        <dbReference type="PROSITE-ProRule" id="PRU00146"/>
    </source>
</evidence>
<dbReference type="GO" id="GO:0006325">
    <property type="term" value="P:chromatin organization"/>
    <property type="evidence" value="ECO:0007669"/>
    <property type="project" value="UniProtKB-KW"/>
</dbReference>
<keyword evidence="5 7" id="KW-0862">Zinc</keyword>
<accession>A0A9P6HR38</accession>
<comment type="subunit">
    <text evidence="9">Component of an histone acetyltransferase complex. Interacts with H3K4me3 and to a lesser extent with H3K4me2.</text>
</comment>
<dbReference type="CDD" id="cd16859">
    <property type="entry name" value="ING_ING4_5"/>
    <property type="match status" value="1"/>
</dbReference>
<name>A0A9P6HR38_9AGAM</name>
<comment type="domain">
    <text evidence="9">The PHD-type zinc finger mediates the binding to H3K4me3.</text>
</comment>
<feature type="region of interest" description="Disordered" evidence="10">
    <location>
        <begin position="1"/>
        <end position="33"/>
    </location>
</feature>
<feature type="binding site" evidence="7">
    <location>
        <position position="312"/>
    </location>
    <ligand>
        <name>Zn(2+)</name>
        <dbReference type="ChEBI" id="CHEBI:29105"/>
        <label>2</label>
    </ligand>
</feature>
<evidence type="ECO:0000313" key="13">
    <source>
        <dbReference type="Proteomes" id="UP000736335"/>
    </source>
</evidence>
<evidence type="ECO:0000256" key="6">
    <source>
        <dbReference type="ARBA" id="ARBA00023242"/>
    </source>
</evidence>
<feature type="binding site" evidence="7">
    <location>
        <position position="287"/>
    </location>
    <ligand>
        <name>Zn(2+)</name>
        <dbReference type="ChEBI" id="CHEBI:29105"/>
        <label>2</label>
    </ligand>
</feature>
<comment type="similarity">
    <text evidence="2 9">Belongs to the ING family.</text>
</comment>
<evidence type="ECO:0000259" key="11">
    <source>
        <dbReference type="PROSITE" id="PS50016"/>
    </source>
</evidence>
<dbReference type="Gene3D" id="3.30.40.10">
    <property type="entry name" value="Zinc/RING finger domain, C3HC4 (zinc finger)"/>
    <property type="match status" value="1"/>
</dbReference>